<feature type="transmembrane region" description="Helical" evidence="1">
    <location>
        <begin position="82"/>
        <end position="101"/>
    </location>
</feature>
<keyword evidence="1" id="KW-0812">Transmembrane</keyword>
<dbReference type="RefSeq" id="WP_034375703.1">
    <property type="nucleotide sequence ID" value="NZ_AWOR01000089.1"/>
</dbReference>
<evidence type="ECO:0000313" key="3">
    <source>
        <dbReference type="Proteomes" id="UP000029553"/>
    </source>
</evidence>
<keyword evidence="1" id="KW-1133">Transmembrane helix</keyword>
<name>A0A096H8Y3_COMTE</name>
<proteinExistence type="predicted"/>
<gene>
    <name evidence="2" type="ORF">P353_26125</name>
</gene>
<evidence type="ECO:0000313" key="2">
    <source>
        <dbReference type="EMBL" id="KGH25277.1"/>
    </source>
</evidence>
<dbReference type="EMBL" id="AWOR01000089">
    <property type="protein sequence ID" value="KGH25277.1"/>
    <property type="molecule type" value="Genomic_DNA"/>
</dbReference>
<sequence length="196" mass="22332">MNWLWKPETSNPQKWLIVVFMAVMMGALAPIFWRSFIPDAHWQLIALYLALALTAAAGIWLLRLHRLGLWQPAGPWLSYGPIKRWLMALLCTAFMAFMLWLNLAATLPMAYTAVLGSNTSMQTIAEKKRGSGRHACRHQLKLPEVDYLFFEFCIDEDGYDSLPSAPLPASLSMRESYFGRLVDSIRLATSQQKDEH</sequence>
<dbReference type="AlphaFoldDB" id="A0A096H8Y3"/>
<feature type="transmembrane region" description="Helical" evidence="1">
    <location>
        <begin position="45"/>
        <end position="62"/>
    </location>
</feature>
<reference evidence="2 3" key="1">
    <citation type="submission" date="2013-09" db="EMBL/GenBank/DDBJ databases">
        <title>High correlation between genotypes and phenotypes of environmental bacteria Comamonas testosteroni strains.</title>
        <authorList>
            <person name="Liu L."/>
            <person name="Zhu W."/>
            <person name="Xia X."/>
            <person name="Xu B."/>
            <person name="Luo M."/>
            <person name="Wang G."/>
        </authorList>
    </citation>
    <scope>NUCLEOTIDE SEQUENCE [LARGE SCALE GENOMIC DNA]</scope>
    <source>
        <strain evidence="2 3">JL40</strain>
    </source>
</reference>
<accession>A0A096H8Y3</accession>
<comment type="caution">
    <text evidence="2">The sequence shown here is derived from an EMBL/GenBank/DDBJ whole genome shotgun (WGS) entry which is preliminary data.</text>
</comment>
<protein>
    <submittedName>
        <fullName evidence="2">Uncharacterized protein</fullName>
    </submittedName>
</protein>
<dbReference type="Proteomes" id="UP000029553">
    <property type="component" value="Unassembled WGS sequence"/>
</dbReference>
<keyword evidence="1" id="KW-0472">Membrane</keyword>
<evidence type="ECO:0000256" key="1">
    <source>
        <dbReference type="SAM" id="Phobius"/>
    </source>
</evidence>
<feature type="transmembrane region" description="Helical" evidence="1">
    <location>
        <begin position="15"/>
        <end position="33"/>
    </location>
</feature>
<organism evidence="2 3">
    <name type="scientific">Comamonas testosteroni</name>
    <name type="common">Pseudomonas testosteroni</name>
    <dbReference type="NCBI Taxonomy" id="285"/>
    <lineage>
        <taxon>Bacteria</taxon>
        <taxon>Pseudomonadati</taxon>
        <taxon>Pseudomonadota</taxon>
        <taxon>Betaproteobacteria</taxon>
        <taxon>Burkholderiales</taxon>
        <taxon>Comamonadaceae</taxon>
        <taxon>Comamonas</taxon>
    </lineage>
</organism>